<gene>
    <name evidence="1" type="ORF">AHP42_62</name>
</gene>
<reference evidence="1 2" key="1">
    <citation type="journal article" date="2014" name="PLoS ONE">
        <title>Four Escherichia coli O157:H7 Phages: A New Bacteriophage Genus and Taxonomic Classification of T1-Like Phages.</title>
        <authorList>
            <person name="Niu Y.D."/>
            <person name="McAllister T.A."/>
            <person name="Nash J.H."/>
            <person name="Kropinski A.M."/>
            <person name="Stanford K."/>
        </authorList>
    </citation>
    <scope>NUCLEOTIDE SEQUENCE [LARGE SCALE GENOMIC DNA]</scope>
</reference>
<dbReference type="KEGG" id="vg:20284140"/>
<dbReference type="GeneID" id="20284140"/>
<evidence type="ECO:0000313" key="2">
    <source>
        <dbReference type="Proteomes" id="UP000028463"/>
    </source>
</evidence>
<sequence length="72" mass="8256">MKAIIINNEIRYDEDSMSLAELGYQIGEEVEVYEIEGFYMMSLKDHVYVDGTLAIFQGEKFVVSNEEIEVVA</sequence>
<keyword evidence="2" id="KW-1185">Reference proteome</keyword>
<evidence type="ECO:0000313" key="1">
    <source>
        <dbReference type="EMBL" id="AHI60608.1"/>
    </source>
</evidence>
<dbReference type="Proteomes" id="UP000028463">
    <property type="component" value="Segment"/>
</dbReference>
<organism evidence="1 2">
    <name type="scientific">Escherichia phage vB_EcoS_AHP42</name>
    <dbReference type="NCBI Taxonomy" id="1416028"/>
    <lineage>
        <taxon>Viruses</taxon>
        <taxon>Duplodnaviria</taxon>
        <taxon>Heunggongvirae</taxon>
        <taxon>Uroviricota</taxon>
        <taxon>Caudoviricetes</taxon>
        <taxon>Drexlerviridae</taxon>
        <taxon>Rogunavirinae</taxon>
        <taxon>Rogunavirus</taxon>
        <taxon>Rogunavirus AHP42</taxon>
    </lineage>
</organism>
<protein>
    <submittedName>
        <fullName evidence="1">Uncharacterized protein</fullName>
    </submittedName>
</protein>
<dbReference type="OrthoDB" id="28637at10239"/>
<accession>A0A067YXM4</accession>
<dbReference type="RefSeq" id="YP_009056578.1">
    <property type="nucleotide sequence ID" value="NC_024793.1"/>
</dbReference>
<dbReference type="EMBL" id="KF771237">
    <property type="protein sequence ID" value="AHI60608.1"/>
    <property type="molecule type" value="Genomic_DNA"/>
</dbReference>
<proteinExistence type="predicted"/>
<name>A0A067YXM4_9CAUD</name>